<evidence type="ECO:0000256" key="1">
    <source>
        <dbReference type="ARBA" id="ARBA00022737"/>
    </source>
</evidence>
<dbReference type="EMBL" id="MU839039">
    <property type="protein sequence ID" value="KAK1762295.1"/>
    <property type="molecule type" value="Genomic_DNA"/>
</dbReference>
<evidence type="ECO:0000256" key="2">
    <source>
        <dbReference type="SAM" id="MobiDB-lite"/>
    </source>
</evidence>
<dbReference type="Gene3D" id="1.25.40.10">
    <property type="entry name" value="Tetratricopeptide repeat domain"/>
    <property type="match status" value="1"/>
</dbReference>
<dbReference type="InterPro" id="IPR056884">
    <property type="entry name" value="NPHP3-like_N"/>
</dbReference>
<dbReference type="Pfam" id="PF24883">
    <property type="entry name" value="NPHP3_N"/>
    <property type="match status" value="1"/>
</dbReference>
<dbReference type="PANTHER" id="PTHR10039:SF9">
    <property type="entry name" value="NACHT DOMAIN PROTEIN (AFU_ORTHOLOGUE AFUA_2G01760)"/>
    <property type="match status" value="1"/>
</dbReference>
<keyword evidence="5" id="KW-1185">Reference proteome</keyword>
<protein>
    <recommendedName>
        <fullName evidence="3">Nephrocystin 3-like N-terminal domain-containing protein</fullName>
    </recommendedName>
</protein>
<dbReference type="InterPro" id="IPR027417">
    <property type="entry name" value="P-loop_NTPase"/>
</dbReference>
<accession>A0AAJ0BQE6</accession>
<evidence type="ECO:0000313" key="4">
    <source>
        <dbReference type="EMBL" id="KAK1762295.1"/>
    </source>
</evidence>
<keyword evidence="1" id="KW-0677">Repeat</keyword>
<gene>
    <name evidence="4" type="ORF">QBC33DRAFT_552216</name>
</gene>
<dbReference type="SUPFAM" id="SSF52540">
    <property type="entry name" value="P-loop containing nucleoside triphosphate hydrolases"/>
    <property type="match status" value="1"/>
</dbReference>
<name>A0AAJ0BQE6_9PEZI</name>
<proteinExistence type="predicted"/>
<dbReference type="Proteomes" id="UP001244011">
    <property type="component" value="Unassembled WGS sequence"/>
</dbReference>
<feature type="domain" description="Nephrocystin 3-like N-terminal" evidence="3">
    <location>
        <begin position="315"/>
        <end position="476"/>
    </location>
</feature>
<organism evidence="4 5">
    <name type="scientific">Phialemonium atrogriseum</name>
    <dbReference type="NCBI Taxonomy" id="1093897"/>
    <lineage>
        <taxon>Eukaryota</taxon>
        <taxon>Fungi</taxon>
        <taxon>Dikarya</taxon>
        <taxon>Ascomycota</taxon>
        <taxon>Pezizomycotina</taxon>
        <taxon>Sordariomycetes</taxon>
        <taxon>Sordariomycetidae</taxon>
        <taxon>Cephalothecales</taxon>
        <taxon>Cephalothecaceae</taxon>
        <taxon>Phialemonium</taxon>
    </lineage>
</organism>
<evidence type="ECO:0000313" key="5">
    <source>
        <dbReference type="Proteomes" id="UP001244011"/>
    </source>
</evidence>
<dbReference type="PANTHER" id="PTHR10039">
    <property type="entry name" value="AMELOGENIN"/>
    <property type="match status" value="1"/>
</dbReference>
<reference evidence="4" key="1">
    <citation type="submission" date="2023-06" db="EMBL/GenBank/DDBJ databases">
        <title>Genome-scale phylogeny and comparative genomics of the fungal order Sordariales.</title>
        <authorList>
            <consortium name="Lawrence Berkeley National Laboratory"/>
            <person name="Hensen N."/>
            <person name="Bonometti L."/>
            <person name="Westerberg I."/>
            <person name="Brannstrom I.O."/>
            <person name="Guillou S."/>
            <person name="Cros-Aarteil S."/>
            <person name="Calhoun S."/>
            <person name="Haridas S."/>
            <person name="Kuo A."/>
            <person name="Mondo S."/>
            <person name="Pangilinan J."/>
            <person name="Riley R."/>
            <person name="Labutti K."/>
            <person name="Andreopoulos B."/>
            <person name="Lipzen A."/>
            <person name="Chen C."/>
            <person name="Yanf M."/>
            <person name="Daum C."/>
            <person name="Ng V."/>
            <person name="Clum A."/>
            <person name="Steindorff A."/>
            <person name="Ohm R."/>
            <person name="Martin F."/>
            <person name="Silar P."/>
            <person name="Natvig D."/>
            <person name="Lalanne C."/>
            <person name="Gautier V."/>
            <person name="Ament-Velasquez S.L."/>
            <person name="Kruys A."/>
            <person name="Hutchinson M.I."/>
            <person name="Powell A.J."/>
            <person name="Barry K."/>
            <person name="Miller A.N."/>
            <person name="Grigoriev I.V."/>
            <person name="Debuchy R."/>
            <person name="Gladieux P."/>
            <person name="Thoren M.H."/>
            <person name="Johannesson H."/>
        </authorList>
    </citation>
    <scope>NUCLEOTIDE SEQUENCE</scope>
    <source>
        <strain evidence="4">8032-3</strain>
    </source>
</reference>
<dbReference type="Gene3D" id="3.40.50.300">
    <property type="entry name" value="P-loop containing nucleotide triphosphate hydrolases"/>
    <property type="match status" value="1"/>
</dbReference>
<evidence type="ECO:0000259" key="3">
    <source>
        <dbReference type="Pfam" id="PF24883"/>
    </source>
</evidence>
<dbReference type="GeneID" id="85312468"/>
<sequence length="2070" mass="234525">MAEISSRGAMDGIRIGHQESMYGWSDKFQTSAEHISSPESMSSASDSEKTRSASEDAYSMTTLSRRSTRAYSFQANGIKDVYMDIRHNLRMLDEYTYTDKHFEQLSYESYRNFVANERLVRMPRRGSFGDRALRAAQIFGENLWNFGVAIEHFCPDTRAASVTGLASCQILLEIDNNHKALVPTFHALNELALLVSQLIQIEDIFKQESSSQARYSTVELYSHLIRLIGDIAIYYTKKIDSLSGDSVNVNFDSIFGDQMANIGGLRDKIVGDIWKGKLGHKSEGLTSVRRSLKDDLPAEPSFRDQITESMRRAEDTCEWFKSHLAEFLRGTDKVFTITGPVGSGKTVLAHWITERLQRPLDHERYSTLHHTFPFDSPKDATTLSFLKSTLSQLLERNVGDVHLYEKLVTAFTGFDESKDTRKLESGLWTALEAGLSTAADRGHPLVLVVDGFDEITDVSPSVFHKTLREHIGKQNTTRAITLSGPAPHITDGSKHLNLTRDLLVEDIRAFLWQRLSGLKTFMALSEYLRDRAVEDLTQKAEGSFLWATSTSDLLAKQTSVELLSKTVQALRPGLDGVLQKLIATLPLKTEPTHRLLTFMLVAERPLATAELSELLQVDIKKRELGNAIDSAKELSRNCTGIATVQDGRAHFKAKAIKGFMTNLMGKSLPSMEEGQRQITVSLLLYAKLSLVDSYEPSFEDPESELVDKYFQSYPLLEYAVTSWTHHFRSSIPSIDKDEISLTSEFKDIFPDSVLLAQLESSCWEKLPTEELISRHSLALNIRAACFQDKGLSTLQTLMNLGNIYYTYTPDAATAARFFYRAANLSQHILPRSSNVTVMCAVRFLQTTEAINFTERTELATWRIGMIEFMIEFSKTKYGSNSKAVLKWYQMLAELYVNINEEHNAAVTYKSIYEIIVVLEGKHSPRAKAVGERFRGMDIVLRGQGNKQDIKEVEDMLLETSESVHEGDTANIDTRLHLVSLYMSHQQWAQAEETLIVLWQHISEACRVKANYKLRMSQLQVATEYAKLLRRMKRDDEAVGILTCVWVEYENQTFEDTAMTLHIKEIGELFRTFGILDVALTVFSKVWTWFKSKGKTTHKEAVKTTTLITEVADEITTTTTTTIVTTESTLAVLRETYEIHYTRCKGSQVDAAFFKSFSSLVKVYLNLENWAQAETVIKQALVLTWKAVLSGEATLRPSQQFTNETLTAATYLGLCYQRQGKVKDAEEIYLRVFRVCLSSFNPEDKRVQDSLVNVVGFYTEQNRQDKIIDVYKELLDKYRKHLGASHKSTIELLYTLASKCRGLNRKEEYTYYAEIVTALSKSKKYCHPDAQKAALMLIDHYYEEQSWSELQHICSLLWQSFVNHHEECRFEEHQIELLYSRYSHVLQSHANVDYSALYKLAQEYYSTSSTVFGSSSSIVRKAMFSYAEVCERDEKHYQESVSAYEDLIKWMSTTQLETTAVKETEIATMKTRLSTVYFRLITSGTQISTTSVERAITLFLEAHTQLVARLGFWHESTLAKLRETVLLYQKLDSNRSRANISQLLQTSFMGILTSSVTSVQLFTAASTLASIYVSAGLVEEAKDLTIQVQHLIVLGDSFDSAGITLKPEATIGKGGFAFLTAFAQNLSQDATWTHSESMALRLVEMSLYEQYARAIAEEEETAGDDAARTGIRKVLERGGRLRALWHDPKMGDHTSLVRALDQRMFQLFKAKYGKQLVGAEDNAARELYLALVVGLGRTQSKVEISELSCRAGNERVVQLLEKGDFKRANQVARCVFNFGNKQGFYHDIHNLQYGYRLAEYMAGIDVRAPTDSKLRDEMAKTSREITSTVMEIFRAEGIEFVRLKFKDIAAIVRLLGAQHDYKDLEHILLELWHSREVRDWDPSRVLSIGRLLVHAHQANHNLAAAISMCDRLRYNLHRSKGRLDPASLFASELLAALYTTGDPARPAETKRPDRAMAIYEEVLREVDAACAHQHRRPGDAESKALAATATRYLDLLRRAHLRMGGGWTKDRREFEELHGRLASRLGLRVQGPDAWAAEGRSGQQVDALGTYEPPKEWRLDEGLFGEEVRAK</sequence>
<feature type="compositionally biased region" description="Low complexity" evidence="2">
    <location>
        <begin position="33"/>
        <end position="45"/>
    </location>
</feature>
<dbReference type="RefSeq" id="XP_060278508.1">
    <property type="nucleotide sequence ID" value="XM_060429281.1"/>
</dbReference>
<dbReference type="InterPro" id="IPR011990">
    <property type="entry name" value="TPR-like_helical_dom_sf"/>
</dbReference>
<comment type="caution">
    <text evidence="4">The sequence shown here is derived from an EMBL/GenBank/DDBJ whole genome shotgun (WGS) entry which is preliminary data.</text>
</comment>
<dbReference type="SUPFAM" id="SSF48452">
    <property type="entry name" value="TPR-like"/>
    <property type="match status" value="1"/>
</dbReference>
<feature type="region of interest" description="Disordered" evidence="2">
    <location>
        <begin position="33"/>
        <end position="61"/>
    </location>
</feature>